<gene>
    <name evidence="2" type="ORF">GJ700_11775</name>
</gene>
<name>A0A7X2IMA9_9BURK</name>
<organism evidence="2 3">
    <name type="scientific">Pseudoduganella rivuli</name>
    <dbReference type="NCBI Taxonomy" id="2666085"/>
    <lineage>
        <taxon>Bacteria</taxon>
        <taxon>Pseudomonadati</taxon>
        <taxon>Pseudomonadota</taxon>
        <taxon>Betaproteobacteria</taxon>
        <taxon>Burkholderiales</taxon>
        <taxon>Oxalobacteraceae</taxon>
        <taxon>Telluria group</taxon>
        <taxon>Pseudoduganella</taxon>
    </lineage>
</organism>
<dbReference type="EMBL" id="WKJJ01000006">
    <property type="protein sequence ID" value="MRV72388.1"/>
    <property type="molecule type" value="Genomic_DNA"/>
</dbReference>
<sequence>MNNHQFESAVDEFLDRTKAMVGRESVEDLAPNAPVDGSGPAITRSLLRLDAETIRRYAGTIGDDNPLFTDPAYGKQSLYGSQIAPGPILVHARYPAEHGASRPFGYPLANFIGGIVWEFFDVIRPGMQISTSKTLREVLEPHSVRGTRIFLLACEVTYYDASKKPLAKAYGTLVQVPMKNMGTTRVMPLEALGEALLYDRKPYRYSEAEMAEIIAGIDGEQRRGATPLYWEDVTIGDMLPAIHQPPYALPDALSYQSLHQGLVGGYSGGLLARSFTPAYRDHKAGVGYPDYSRVHPVTRWPYTPGDEHEDVHLCGYRGQPLPFDFGIQRGQIPQRLLSNWAGDQGFCRKMSMTMGRPLFHGDALVVQGRVIDKKQVTEAGSNTVYHAAVVAMEGFNQRGESVSRGFATMYLPARATGNPVLPVALTAPAEYVPYHVHRSHTWF</sequence>
<dbReference type="Gene3D" id="3.10.129.10">
    <property type="entry name" value="Hotdog Thioesterase"/>
    <property type="match status" value="2"/>
</dbReference>
<dbReference type="InterPro" id="IPR039569">
    <property type="entry name" value="FAS1-like_DH_region"/>
</dbReference>
<dbReference type="RefSeq" id="WP_154373873.1">
    <property type="nucleotide sequence ID" value="NZ_WKJJ01000006.1"/>
</dbReference>
<dbReference type="Proteomes" id="UP000446768">
    <property type="component" value="Unassembled WGS sequence"/>
</dbReference>
<accession>A0A7X2IMA9</accession>
<dbReference type="InterPro" id="IPR029069">
    <property type="entry name" value="HotDog_dom_sf"/>
</dbReference>
<feature type="domain" description="FAS1-like dehydratase" evidence="1">
    <location>
        <begin position="49"/>
        <end position="155"/>
    </location>
</feature>
<evidence type="ECO:0000313" key="3">
    <source>
        <dbReference type="Proteomes" id="UP000446768"/>
    </source>
</evidence>
<dbReference type="SUPFAM" id="SSF54637">
    <property type="entry name" value="Thioesterase/thiol ester dehydrase-isomerase"/>
    <property type="match status" value="2"/>
</dbReference>
<dbReference type="CDD" id="cd03441">
    <property type="entry name" value="R_hydratase_like"/>
    <property type="match status" value="1"/>
</dbReference>
<evidence type="ECO:0000313" key="2">
    <source>
        <dbReference type="EMBL" id="MRV72388.1"/>
    </source>
</evidence>
<protein>
    <recommendedName>
        <fullName evidence="1">FAS1-like dehydratase domain-containing protein</fullName>
    </recommendedName>
</protein>
<dbReference type="AlphaFoldDB" id="A0A7X2IMA9"/>
<reference evidence="2 3" key="1">
    <citation type="submission" date="2019-11" db="EMBL/GenBank/DDBJ databases">
        <title>Novel species isolated from a subtropical stream in China.</title>
        <authorList>
            <person name="Lu H."/>
        </authorList>
    </citation>
    <scope>NUCLEOTIDE SEQUENCE [LARGE SCALE GENOMIC DNA]</scope>
    <source>
        <strain evidence="2 3">FT92W</strain>
    </source>
</reference>
<proteinExistence type="predicted"/>
<dbReference type="Pfam" id="PF13452">
    <property type="entry name" value="FAS1_DH_region"/>
    <property type="match status" value="1"/>
</dbReference>
<evidence type="ECO:0000259" key="1">
    <source>
        <dbReference type="Pfam" id="PF13452"/>
    </source>
</evidence>
<keyword evidence="3" id="KW-1185">Reference proteome</keyword>
<comment type="caution">
    <text evidence="2">The sequence shown here is derived from an EMBL/GenBank/DDBJ whole genome shotgun (WGS) entry which is preliminary data.</text>
</comment>